<dbReference type="STRING" id="4795.A0A225WNC4"/>
<accession>A0A225WNC4</accession>
<dbReference type="AlphaFoldDB" id="A0A225WNC4"/>
<protein>
    <submittedName>
        <fullName evidence="2">Integrase, catalytic core protein</fullName>
    </submittedName>
</protein>
<reference evidence="3" key="1">
    <citation type="submission" date="2017-03" db="EMBL/GenBank/DDBJ databases">
        <title>Phytopthora megakarya and P. palmivora, two closely related causual agents of cacao black pod achieved similar genome size and gene model numbers by different mechanisms.</title>
        <authorList>
            <person name="Ali S."/>
            <person name="Shao J."/>
            <person name="Larry D.J."/>
            <person name="Kronmiller B."/>
            <person name="Shen D."/>
            <person name="Strem M.D."/>
            <person name="Melnick R.L."/>
            <person name="Guiltinan M.J."/>
            <person name="Tyler B.M."/>
            <person name="Meinhardt L.W."/>
            <person name="Bailey B.A."/>
        </authorList>
    </citation>
    <scope>NUCLEOTIDE SEQUENCE [LARGE SCALE GENOMIC DNA]</scope>
    <source>
        <strain evidence="3">zdho120</strain>
    </source>
</reference>
<comment type="caution">
    <text evidence="2">The sequence shown here is derived from an EMBL/GenBank/DDBJ whole genome shotgun (WGS) entry which is preliminary data.</text>
</comment>
<dbReference type="InterPro" id="IPR013103">
    <property type="entry name" value="RVT_2"/>
</dbReference>
<proteinExistence type="predicted"/>
<feature type="domain" description="Reverse transcriptase Ty1/copia-type" evidence="1">
    <location>
        <begin position="109"/>
        <end position="314"/>
    </location>
</feature>
<organism evidence="2 3">
    <name type="scientific">Phytophthora megakarya</name>
    <dbReference type="NCBI Taxonomy" id="4795"/>
    <lineage>
        <taxon>Eukaryota</taxon>
        <taxon>Sar</taxon>
        <taxon>Stramenopiles</taxon>
        <taxon>Oomycota</taxon>
        <taxon>Peronosporomycetes</taxon>
        <taxon>Peronosporales</taxon>
        <taxon>Peronosporaceae</taxon>
        <taxon>Phytophthora</taxon>
    </lineage>
</organism>
<dbReference type="OrthoDB" id="123721at2759"/>
<gene>
    <name evidence="2" type="ORF">PHMEG_0006656</name>
</gene>
<keyword evidence="3" id="KW-1185">Reference proteome</keyword>
<evidence type="ECO:0000313" key="2">
    <source>
        <dbReference type="EMBL" id="OWZ19135.1"/>
    </source>
</evidence>
<dbReference type="Pfam" id="PF14223">
    <property type="entry name" value="Retrotran_gag_2"/>
    <property type="match status" value="1"/>
</dbReference>
<evidence type="ECO:0000313" key="3">
    <source>
        <dbReference type="Proteomes" id="UP000198211"/>
    </source>
</evidence>
<sequence length="319" mass="36337">MSKHLDAFDELVVGLQTLREPVDEARQLVVLLSSLPAEYELISSIVEDAQDITLNDVKEKLLKEYERLEKKKTMERAFKVVNAGQFKGGRAHGRKGTIQGKTVAVSRAKKRTIGCRWVFTKKRDENGRVIHYMARLVAKEFKQKFGVSCFEMYSPVVNMNSIRVVLAVCVGNGYIMEQLTDTAFLNSGLKDLVYMEGPPFGIENDANHQAASACNNTIHQVFMKNGFKRCGADQCVYVKYSRNGYVYVCLYVDDMIIAVKTSDEIREVKNDERAWCCKIHFGYGDHDKEVGTIMIKQTRYIDDVAERFGQRDTKRVDNP</sequence>
<evidence type="ECO:0000259" key="1">
    <source>
        <dbReference type="Pfam" id="PF07727"/>
    </source>
</evidence>
<dbReference type="EMBL" id="NBNE01000483">
    <property type="protein sequence ID" value="OWZ19135.1"/>
    <property type="molecule type" value="Genomic_DNA"/>
</dbReference>
<name>A0A225WNC4_9STRA</name>
<dbReference type="Proteomes" id="UP000198211">
    <property type="component" value="Unassembled WGS sequence"/>
</dbReference>
<dbReference type="Pfam" id="PF07727">
    <property type="entry name" value="RVT_2"/>
    <property type="match status" value="1"/>
</dbReference>